<feature type="region of interest" description="Disordered" evidence="13">
    <location>
        <begin position="1345"/>
        <end position="1456"/>
    </location>
</feature>
<dbReference type="FunFam" id="1.10.150.390:FF:000005">
    <property type="entry name" value="DNA-directed RNA polymerase subunit"/>
    <property type="match status" value="1"/>
</dbReference>
<dbReference type="GO" id="GO:0006351">
    <property type="term" value="P:DNA-templated transcription"/>
    <property type="evidence" value="ECO:0007669"/>
    <property type="project" value="InterPro"/>
</dbReference>
<reference evidence="15 16" key="1">
    <citation type="journal article" date="2013" name="PLoS Genet.">
        <title>The genome and development-dependent transcriptomes of Pyronema confluens: a window into fungal evolution.</title>
        <authorList>
            <person name="Traeger S."/>
            <person name="Altegoer F."/>
            <person name="Freitag M."/>
            <person name="Gabaldon T."/>
            <person name="Kempken F."/>
            <person name="Kumar A."/>
            <person name="Marcet-Houben M."/>
            <person name="Poggeler S."/>
            <person name="Stajich J.E."/>
            <person name="Nowrousian M."/>
        </authorList>
    </citation>
    <scope>NUCLEOTIDE SEQUENCE [LARGE SCALE GENOMIC DNA]</scope>
    <source>
        <strain evidence="16">CBS 100304</strain>
        <tissue evidence="15">Vegetative mycelium</tissue>
    </source>
</reference>
<evidence type="ECO:0000256" key="2">
    <source>
        <dbReference type="ARBA" id="ARBA00006460"/>
    </source>
</evidence>
<dbReference type="Gene3D" id="1.10.274.100">
    <property type="entry name" value="RNA polymerase Rpb1, domain 3"/>
    <property type="match status" value="1"/>
</dbReference>
<dbReference type="GO" id="GO:0003677">
    <property type="term" value="F:DNA binding"/>
    <property type="evidence" value="ECO:0007669"/>
    <property type="project" value="InterPro"/>
</dbReference>
<keyword evidence="4 12" id="KW-0808">Transferase</keyword>
<feature type="compositionally biased region" description="Acidic residues" evidence="13">
    <location>
        <begin position="1431"/>
        <end position="1444"/>
    </location>
</feature>
<evidence type="ECO:0000256" key="11">
    <source>
        <dbReference type="ARBA" id="ARBA00048552"/>
    </source>
</evidence>
<dbReference type="Gene3D" id="2.40.40.20">
    <property type="match status" value="1"/>
</dbReference>
<evidence type="ECO:0000256" key="7">
    <source>
        <dbReference type="ARBA" id="ARBA00022833"/>
    </source>
</evidence>
<dbReference type="Gene3D" id="1.10.357.120">
    <property type="match status" value="1"/>
</dbReference>
<keyword evidence="16" id="KW-1185">Reference proteome</keyword>
<dbReference type="InterPro" id="IPR045867">
    <property type="entry name" value="DNA-dir_RpoC_beta_prime"/>
</dbReference>
<comment type="catalytic activity">
    <reaction evidence="11 12">
        <text>RNA(n) + a ribonucleoside 5'-triphosphate = RNA(n+1) + diphosphate</text>
        <dbReference type="Rhea" id="RHEA:21248"/>
        <dbReference type="Rhea" id="RHEA-COMP:14527"/>
        <dbReference type="Rhea" id="RHEA-COMP:17342"/>
        <dbReference type="ChEBI" id="CHEBI:33019"/>
        <dbReference type="ChEBI" id="CHEBI:61557"/>
        <dbReference type="ChEBI" id="CHEBI:140395"/>
        <dbReference type="EC" id="2.7.7.6"/>
    </reaction>
</comment>
<dbReference type="GO" id="GO:0005736">
    <property type="term" value="C:RNA polymerase I complex"/>
    <property type="evidence" value="ECO:0007669"/>
    <property type="project" value="UniProtKB-ARBA"/>
</dbReference>
<feature type="region of interest" description="Disordered" evidence="13">
    <location>
        <begin position="267"/>
        <end position="306"/>
    </location>
</feature>
<dbReference type="GO" id="GO:0003899">
    <property type="term" value="F:DNA-directed RNA polymerase activity"/>
    <property type="evidence" value="ECO:0007669"/>
    <property type="project" value="UniProtKB-EC"/>
</dbReference>
<dbReference type="InterPro" id="IPR044893">
    <property type="entry name" value="RNA_pol_Rpb1_clamp_domain"/>
</dbReference>
<dbReference type="Proteomes" id="UP000018144">
    <property type="component" value="Unassembled WGS sequence"/>
</dbReference>
<evidence type="ECO:0000256" key="13">
    <source>
        <dbReference type="SAM" id="MobiDB-lite"/>
    </source>
</evidence>
<dbReference type="InterPro" id="IPR006592">
    <property type="entry name" value="RNA_pol_N"/>
</dbReference>
<dbReference type="CDD" id="cd02735">
    <property type="entry name" value="RNAP_I_Rpa1_C"/>
    <property type="match status" value="1"/>
</dbReference>
<evidence type="ECO:0000313" key="15">
    <source>
        <dbReference type="EMBL" id="CCX05475.1"/>
    </source>
</evidence>
<gene>
    <name evidence="15" type="ORF">PCON_05062</name>
</gene>
<evidence type="ECO:0000256" key="4">
    <source>
        <dbReference type="ARBA" id="ARBA00022679"/>
    </source>
</evidence>
<dbReference type="Gene3D" id="1.10.150.390">
    <property type="match status" value="1"/>
</dbReference>
<dbReference type="InterPro" id="IPR042102">
    <property type="entry name" value="RNA_pol_Rpb1_3_sf"/>
</dbReference>
<evidence type="ECO:0000256" key="6">
    <source>
        <dbReference type="ARBA" id="ARBA00022723"/>
    </source>
</evidence>
<dbReference type="InterPro" id="IPR007081">
    <property type="entry name" value="RNA_pol_Rpb1_5"/>
</dbReference>
<dbReference type="Gene3D" id="4.10.860.120">
    <property type="entry name" value="RNA polymerase II, clamp domain"/>
    <property type="match status" value="1"/>
</dbReference>
<dbReference type="InterPro" id="IPR015699">
    <property type="entry name" value="DNA-dir_RNA_pol1_lsu_N"/>
</dbReference>
<sequence>MNVTSPVASEVTSVEFNFRTTEEILAISVKQIVNPVTFGPTAPGKTPVSLAGGLYDPALGASKSLKQRCATCHQDWQYCPGHAGHISLPIPIFNVTFFDQMLRLLRAACVYCFHLRMTKAEVDRYACKLLLIQYGLLEEAIDLDAIHMRSKKPKRGSKEEEGPGEEIEEGGDEDVDDFIARRRKWVEKAIRKGNRIDVRKSTKITAIADARRTVVKDFLKDIGTVKKCTRCQAFSPVFRADSHSKIFEKPLPTKMIAANQILGLRRTQAALDKRRPPGSKKEKTDESAMDIEEEVEEEEEEEETASVTEVDAVRAEGGKLLTNIEVRNILCRLFDNEKVLTEVLYQPRNVGKKNKKPVEADMFFFHAICVTPTCFRPPQAAGGEINENAGNKGLVKILQDCLAIRDHKARYAGQANSMQRLMQAFVTLQESVNAYIDSTKSPMQGMAARGLEPGIKQALEKKEGLFRKNMMGKRVNFAARSVISPDPNIETSEIGVPLVFAKKLTFPECVTDHNFAKLSELVVNGPDMWPGAVAIEMENGSVQKLPGGTLESDRERRREMAKTLQTPDPLIGDLRPKKVLRHLQNNDYVLMNRQPTLHKPSIMGHKARVLLKERTIRMHYANCNTYNADFDGDEMNMHLPQNAIGQAEAKEIASTNMQYLVGTSGKPLRGLIQDHLVMAVRITQRDTFFTREEYQQLLYSGLLPEQNNGKRVKTIPPAIIKPRPLWTGKQVITSILENIKPEHFDGLTLFSKSKVPGDRWYKGNEEGEVVFHKGYLACGILDKNQIGPTEFGFVHSIYEVYGPDAAGRLLSILGRLLTKLLHMKAHTCGMDDLLLTPEGNKVRRETLNGSKAVGRELSIEYVGLTEGEFREKELNKRLEEVYREEDKHRTLDLKANASTKNFTSNVIRKCLPDGLVKEFPKNSFQAMTVSGAKGSDVNASQISCLLGQQVLEGRRVPVMVSGKTLPCFKPYETDVRAGGYITDRFLTGIRPQEYYFHCMAGREGLIDTAVKTSRSGYLQRCLIKGMEGIKVSYDNTVRDSDGSLIQFLYGEDGLDAAKQRHLNEFKFCAQNTQSLLRRVTEDYTSPSLDDTLVNLAAALKYEDRASDQLKKAVKKYRKSGALDASDVTMGKLNPARYLGAVSEKFYETREAYIEKNPDNLISKKDIKMAGRDMMESLGKAEFRTLMDFKYLRSLIDPGEAVGIVAGQSIGEPSTQMTLNTFHLAGHATKNVTLGIPRLREIVMTASANISTPSMNLTLKPEVTDAQAEEFTKRCNRLMLAELIDSVSVTESVTTEAKTYLVRLDLFPADEYLETYSVNKKQVHNILKKSFVPTLDKVISKALDAKKPKSKSVVGNDDSMPEVGVSAGVSDIGAAARPNVNRDDDDSDSDSEDEDEGDATSAKRKNQKNEATSYEDADEEEEEIAEAARQEDNEDVTDESDDEAEKPEKSAESAPKKVANEIVDNLSVTSFQFDPAGQWCEIKLEYPATAPKVLMLGIVEKVCKDTVIHQLPGITSISKVSSSELTKEEQAAGKRKLAVEGANFPAIWDEYDFIDVTTIETNDIARVLRTYGVEACRNNIVKEMDAVFGGHGISVDIRHLNLIADIMTRDGGYVPFNRQGMRSSVSPLMKMSFETTCQFLKDATLEGDVDDLSNPSSRIVLGKISGVGTGSFDVMVGGL</sequence>
<feature type="compositionally biased region" description="Basic and acidic residues" evidence="13">
    <location>
        <begin position="1445"/>
        <end position="1456"/>
    </location>
</feature>
<keyword evidence="3 12" id="KW-0240">DNA-directed RNA polymerase</keyword>
<evidence type="ECO:0000259" key="14">
    <source>
        <dbReference type="SMART" id="SM00663"/>
    </source>
</evidence>
<dbReference type="InterPro" id="IPR038120">
    <property type="entry name" value="Rpb1_funnel_sf"/>
</dbReference>
<dbReference type="OrthoDB" id="270392at2759"/>
<keyword evidence="10" id="KW-0539">Nucleus</keyword>
<feature type="region of interest" description="Disordered" evidence="13">
    <location>
        <begin position="151"/>
        <end position="171"/>
    </location>
</feature>
<dbReference type="Pfam" id="PF00623">
    <property type="entry name" value="RNA_pol_Rpb1_2"/>
    <property type="match status" value="1"/>
</dbReference>
<proteinExistence type="inferred from homology"/>
<dbReference type="eggNOG" id="KOG0262">
    <property type="taxonomic scope" value="Eukaryota"/>
</dbReference>
<evidence type="ECO:0000256" key="8">
    <source>
        <dbReference type="ARBA" id="ARBA00022842"/>
    </source>
</evidence>
<dbReference type="Pfam" id="PF04983">
    <property type="entry name" value="RNA_pol_Rpb1_3"/>
    <property type="match status" value="1"/>
</dbReference>
<dbReference type="FunFam" id="1.10.274.100:FF:000006">
    <property type="entry name" value="DNA-directed RNA polymerase subunit"/>
    <property type="match status" value="1"/>
</dbReference>
<dbReference type="Pfam" id="PF04997">
    <property type="entry name" value="RNA_pol_Rpb1_1"/>
    <property type="match status" value="1"/>
</dbReference>
<evidence type="ECO:0000256" key="5">
    <source>
        <dbReference type="ARBA" id="ARBA00022695"/>
    </source>
</evidence>
<keyword evidence="7" id="KW-0862">Zinc</keyword>
<dbReference type="InterPro" id="IPR000722">
    <property type="entry name" value="RNA_pol_asu"/>
</dbReference>
<evidence type="ECO:0000256" key="9">
    <source>
        <dbReference type="ARBA" id="ARBA00023163"/>
    </source>
</evidence>
<feature type="compositionally biased region" description="Acidic residues" evidence="13">
    <location>
        <begin position="1412"/>
        <end position="1424"/>
    </location>
</feature>
<evidence type="ECO:0000313" key="16">
    <source>
        <dbReference type="Proteomes" id="UP000018144"/>
    </source>
</evidence>
<dbReference type="InterPro" id="IPR007066">
    <property type="entry name" value="RNA_pol_Rpb1_3"/>
</dbReference>
<dbReference type="InterPro" id="IPR007080">
    <property type="entry name" value="RNA_pol_Rpb1_1"/>
</dbReference>
<dbReference type="SUPFAM" id="SSF64484">
    <property type="entry name" value="beta and beta-prime subunits of DNA dependent RNA-polymerase"/>
    <property type="match status" value="1"/>
</dbReference>
<dbReference type="InterPro" id="IPR047107">
    <property type="entry name" value="DNA-dir_RNA_pol1_lsu_C"/>
</dbReference>
<comment type="similarity">
    <text evidence="2 12">Belongs to the RNA polymerase beta' chain family.</text>
</comment>
<feature type="compositionally biased region" description="Acidic residues" evidence="13">
    <location>
        <begin position="287"/>
        <end position="304"/>
    </location>
</feature>
<keyword evidence="9 12" id="KW-0804">Transcription</keyword>
<keyword evidence="5 12" id="KW-0548">Nucleotidyltransferase</keyword>
<dbReference type="EC" id="2.7.7.6" evidence="12"/>
<keyword evidence="8" id="KW-0460">Magnesium</keyword>
<dbReference type="EMBL" id="HF935255">
    <property type="protein sequence ID" value="CCX05475.1"/>
    <property type="molecule type" value="Genomic_DNA"/>
</dbReference>
<dbReference type="OMA" id="NREDYQQ"/>
<dbReference type="Gene3D" id="3.30.1490.180">
    <property type="entry name" value="RNA polymerase ii"/>
    <property type="match status" value="1"/>
</dbReference>
<organism evidence="15 16">
    <name type="scientific">Pyronema omphalodes (strain CBS 100304)</name>
    <name type="common">Pyronema confluens</name>
    <dbReference type="NCBI Taxonomy" id="1076935"/>
    <lineage>
        <taxon>Eukaryota</taxon>
        <taxon>Fungi</taxon>
        <taxon>Dikarya</taxon>
        <taxon>Ascomycota</taxon>
        <taxon>Pezizomycotina</taxon>
        <taxon>Pezizomycetes</taxon>
        <taxon>Pezizales</taxon>
        <taxon>Pyronemataceae</taxon>
        <taxon>Pyronema</taxon>
    </lineage>
</organism>
<comment type="function">
    <text evidence="12">DNA-dependent RNA polymerase catalyzes the transcription of DNA into RNA using the four ribonucleoside triphosphates as substrates.</text>
</comment>
<dbReference type="FunFam" id="2.40.40.20:FF:000019">
    <property type="entry name" value="DNA-directed RNA polymerase II subunit RPB1"/>
    <property type="match status" value="1"/>
</dbReference>
<accession>U4L631</accession>
<comment type="subcellular location">
    <subcellularLocation>
        <location evidence="1">Nucleus</location>
    </subcellularLocation>
</comment>
<evidence type="ECO:0000256" key="1">
    <source>
        <dbReference type="ARBA" id="ARBA00004123"/>
    </source>
</evidence>
<dbReference type="STRING" id="1076935.U4L631"/>
<keyword evidence="6" id="KW-0479">Metal-binding</keyword>
<dbReference type="Pfam" id="PF05000">
    <property type="entry name" value="RNA_pol_Rpb1_4"/>
    <property type="match status" value="1"/>
</dbReference>
<dbReference type="CDD" id="cd01435">
    <property type="entry name" value="RNAP_I_RPA1_N"/>
    <property type="match status" value="1"/>
</dbReference>
<dbReference type="InterPro" id="IPR007083">
    <property type="entry name" value="RNA_pol_Rpb1_4"/>
</dbReference>
<dbReference type="Gene3D" id="3.30.70.2850">
    <property type="match status" value="1"/>
</dbReference>
<protein>
    <recommendedName>
        <fullName evidence="12">DNA-directed RNA polymerase subunit</fullName>
        <ecNumber evidence="12">2.7.7.6</ecNumber>
    </recommendedName>
</protein>
<feature type="compositionally biased region" description="Basic and acidic residues" evidence="13">
    <location>
        <begin position="271"/>
        <end position="286"/>
    </location>
</feature>
<name>U4L631_PYROM</name>
<feature type="domain" description="RNA polymerase N-terminal" evidence="14">
    <location>
        <begin position="361"/>
        <end position="683"/>
    </location>
</feature>
<dbReference type="PANTHER" id="PTHR19376">
    <property type="entry name" value="DNA-DIRECTED RNA POLYMERASE"/>
    <property type="match status" value="1"/>
</dbReference>
<evidence type="ECO:0000256" key="3">
    <source>
        <dbReference type="ARBA" id="ARBA00022478"/>
    </source>
</evidence>
<dbReference type="GO" id="GO:0046872">
    <property type="term" value="F:metal ion binding"/>
    <property type="evidence" value="ECO:0007669"/>
    <property type="project" value="UniProtKB-KW"/>
</dbReference>
<dbReference type="PANTHER" id="PTHR19376:SF11">
    <property type="entry name" value="DNA-DIRECTED RNA POLYMERASE I SUBUNIT RPA1"/>
    <property type="match status" value="1"/>
</dbReference>
<evidence type="ECO:0000256" key="10">
    <source>
        <dbReference type="ARBA" id="ARBA00023242"/>
    </source>
</evidence>
<feature type="compositionally biased region" description="Acidic residues" evidence="13">
    <location>
        <begin position="162"/>
        <end position="171"/>
    </location>
</feature>
<feature type="compositionally biased region" description="Acidic residues" evidence="13">
    <location>
        <begin position="1382"/>
        <end position="1397"/>
    </location>
</feature>
<dbReference type="SMART" id="SM00663">
    <property type="entry name" value="RPOLA_N"/>
    <property type="match status" value="1"/>
</dbReference>
<evidence type="ECO:0000256" key="12">
    <source>
        <dbReference type="RuleBase" id="RU004279"/>
    </source>
</evidence>
<dbReference type="Pfam" id="PF04998">
    <property type="entry name" value="RNA_pol_Rpb1_5"/>
    <property type="match status" value="1"/>
</dbReference>
<dbReference type="Gene3D" id="1.10.132.30">
    <property type="match status" value="1"/>
</dbReference>